<dbReference type="NCBIfam" id="NF033919">
    <property type="entry name" value="PA2779_fam"/>
    <property type="match status" value="1"/>
</dbReference>
<keyword evidence="2" id="KW-0732">Signal</keyword>
<protein>
    <recommendedName>
        <fullName evidence="5">PA2779 family protein</fullName>
    </recommendedName>
</protein>
<feature type="transmembrane region" description="Helical" evidence="1">
    <location>
        <begin position="96"/>
        <end position="118"/>
    </location>
</feature>
<keyword evidence="4" id="KW-1185">Reference proteome</keyword>
<sequence length="127" mass="13766">MTNHPTRSRFLAWILMALFTFAGVQVPASAAIVTTDQIAADSHLEDRRSEIKEMLTRDDVKQQLVDLGVDVNHVQDRVDSMTASELAQLDGKMDDLPAGGILGAVLAVILILVLLDLLGATDVFPNI</sequence>
<organism evidence="3 4">
    <name type="scientific">Marinobacterium lutimaris</name>
    <dbReference type="NCBI Taxonomy" id="568106"/>
    <lineage>
        <taxon>Bacteria</taxon>
        <taxon>Pseudomonadati</taxon>
        <taxon>Pseudomonadota</taxon>
        <taxon>Gammaproteobacteria</taxon>
        <taxon>Oceanospirillales</taxon>
        <taxon>Oceanospirillaceae</taxon>
        <taxon>Marinobacterium</taxon>
    </lineage>
</organism>
<dbReference type="Proteomes" id="UP000236745">
    <property type="component" value="Unassembled WGS sequence"/>
</dbReference>
<evidence type="ECO:0008006" key="5">
    <source>
        <dbReference type="Google" id="ProtNLM"/>
    </source>
</evidence>
<evidence type="ECO:0000313" key="4">
    <source>
        <dbReference type="Proteomes" id="UP000236745"/>
    </source>
</evidence>
<dbReference type="InterPro" id="IPR046735">
    <property type="entry name" value="PA2779-like"/>
</dbReference>
<proteinExistence type="predicted"/>
<accession>A0A1H5Z6M1</accession>
<name>A0A1H5Z6M1_9GAMM</name>
<evidence type="ECO:0000256" key="1">
    <source>
        <dbReference type="SAM" id="Phobius"/>
    </source>
</evidence>
<feature type="chain" id="PRO_5009291269" description="PA2779 family protein" evidence="2">
    <location>
        <begin position="31"/>
        <end position="127"/>
    </location>
</feature>
<evidence type="ECO:0000313" key="3">
    <source>
        <dbReference type="EMBL" id="SEG31026.1"/>
    </source>
</evidence>
<keyword evidence="1" id="KW-0812">Transmembrane</keyword>
<keyword evidence="1" id="KW-0472">Membrane</keyword>
<keyword evidence="1" id="KW-1133">Transmembrane helix</keyword>
<reference evidence="3 4" key="1">
    <citation type="submission" date="2016-10" db="EMBL/GenBank/DDBJ databases">
        <authorList>
            <person name="de Groot N.N."/>
        </authorList>
    </citation>
    <scope>NUCLEOTIDE SEQUENCE [LARGE SCALE GENOMIC DNA]</scope>
    <source>
        <strain evidence="3 4">DSM 22012</strain>
    </source>
</reference>
<evidence type="ECO:0000256" key="2">
    <source>
        <dbReference type="SAM" id="SignalP"/>
    </source>
</evidence>
<feature type="signal peptide" evidence="2">
    <location>
        <begin position="1"/>
        <end position="30"/>
    </location>
</feature>
<dbReference type="AlphaFoldDB" id="A0A1H5Z6M1"/>
<gene>
    <name evidence="3" type="ORF">SAMN05444390_1012008</name>
</gene>
<dbReference type="RefSeq" id="WP_146071894.1">
    <property type="nucleotide sequence ID" value="NZ_FNVQ01000001.1"/>
</dbReference>
<dbReference type="EMBL" id="FNVQ01000001">
    <property type="protein sequence ID" value="SEG31026.1"/>
    <property type="molecule type" value="Genomic_DNA"/>
</dbReference>
<dbReference type="Pfam" id="PF20332">
    <property type="entry name" value="DUF6627"/>
    <property type="match status" value="1"/>
</dbReference>